<dbReference type="FunFam" id="3.40.50.10480:FF:000005">
    <property type="entry name" value="Similar to RNA processing factor 1"/>
    <property type="match status" value="1"/>
</dbReference>
<feature type="compositionally biased region" description="Basic residues" evidence="1">
    <location>
        <begin position="32"/>
        <end position="45"/>
    </location>
</feature>
<feature type="compositionally biased region" description="Basic and acidic residues" evidence="1">
    <location>
        <begin position="136"/>
        <end position="145"/>
    </location>
</feature>
<keyword evidence="4" id="KW-1185">Reference proteome</keyword>
<evidence type="ECO:0000313" key="4">
    <source>
        <dbReference type="Proteomes" id="UP001303647"/>
    </source>
</evidence>
<dbReference type="GO" id="GO:0030687">
    <property type="term" value="C:preribosome, large subunit precursor"/>
    <property type="evidence" value="ECO:0007669"/>
    <property type="project" value="TreeGrafter"/>
</dbReference>
<name>A0AAN7CXT4_9PEZI</name>
<dbReference type="PANTHER" id="PTHR22734">
    <property type="entry name" value="U3 SMALL NUCLEOLAR RIBONUCLEOPROTEIN PROTEIN IMP4"/>
    <property type="match status" value="1"/>
</dbReference>
<dbReference type="InterPro" id="IPR007109">
    <property type="entry name" value="Brix"/>
</dbReference>
<accession>A0AAN7CXT4</accession>
<dbReference type="SMART" id="SM00879">
    <property type="entry name" value="Brix"/>
    <property type="match status" value="1"/>
</dbReference>
<dbReference type="GO" id="GO:0000470">
    <property type="term" value="P:maturation of LSU-rRNA"/>
    <property type="evidence" value="ECO:0007669"/>
    <property type="project" value="TreeGrafter"/>
</dbReference>
<dbReference type="EMBL" id="MU857618">
    <property type="protein sequence ID" value="KAK4249925.1"/>
    <property type="molecule type" value="Genomic_DNA"/>
</dbReference>
<dbReference type="PROSITE" id="PS50833">
    <property type="entry name" value="BRIX"/>
    <property type="match status" value="1"/>
</dbReference>
<feature type="compositionally biased region" description="Polar residues" evidence="1">
    <location>
        <begin position="150"/>
        <end position="162"/>
    </location>
</feature>
<dbReference type="GO" id="GO:0005730">
    <property type="term" value="C:nucleolus"/>
    <property type="evidence" value="ECO:0007669"/>
    <property type="project" value="TreeGrafter"/>
</dbReference>
<dbReference type="InterPro" id="IPR044281">
    <property type="entry name" value="IMP4/RPF1"/>
</dbReference>
<dbReference type="Gene3D" id="3.40.50.10480">
    <property type="entry name" value="Probable brix-domain ribosomal biogenesis protein"/>
    <property type="match status" value="1"/>
</dbReference>
<feature type="domain" description="Brix" evidence="2">
    <location>
        <begin position="184"/>
        <end position="397"/>
    </location>
</feature>
<feature type="region of interest" description="Disordered" evidence="1">
    <location>
        <begin position="1"/>
        <end position="75"/>
    </location>
</feature>
<organism evidence="3 4">
    <name type="scientific">Corynascus novoguineensis</name>
    <dbReference type="NCBI Taxonomy" id="1126955"/>
    <lineage>
        <taxon>Eukaryota</taxon>
        <taxon>Fungi</taxon>
        <taxon>Dikarya</taxon>
        <taxon>Ascomycota</taxon>
        <taxon>Pezizomycotina</taxon>
        <taxon>Sordariomycetes</taxon>
        <taxon>Sordariomycetidae</taxon>
        <taxon>Sordariales</taxon>
        <taxon>Chaetomiaceae</taxon>
        <taxon>Corynascus</taxon>
    </lineage>
</organism>
<comment type="caution">
    <text evidence="3">The sequence shown here is derived from an EMBL/GenBank/DDBJ whole genome shotgun (WGS) entry which is preliminary data.</text>
</comment>
<evidence type="ECO:0000313" key="3">
    <source>
        <dbReference type="EMBL" id="KAK4249925.1"/>
    </source>
</evidence>
<reference evidence="3" key="2">
    <citation type="submission" date="2023-05" db="EMBL/GenBank/DDBJ databases">
        <authorList>
            <consortium name="Lawrence Berkeley National Laboratory"/>
            <person name="Steindorff A."/>
            <person name="Hensen N."/>
            <person name="Bonometti L."/>
            <person name="Westerberg I."/>
            <person name="Brannstrom I.O."/>
            <person name="Guillou S."/>
            <person name="Cros-Aarteil S."/>
            <person name="Calhoun S."/>
            <person name="Haridas S."/>
            <person name="Kuo A."/>
            <person name="Mondo S."/>
            <person name="Pangilinan J."/>
            <person name="Riley R."/>
            <person name="Labutti K."/>
            <person name="Andreopoulos B."/>
            <person name="Lipzen A."/>
            <person name="Chen C."/>
            <person name="Yanf M."/>
            <person name="Daum C."/>
            <person name="Ng V."/>
            <person name="Clum A."/>
            <person name="Ohm R."/>
            <person name="Martin F."/>
            <person name="Silar P."/>
            <person name="Natvig D."/>
            <person name="Lalanne C."/>
            <person name="Gautier V."/>
            <person name="Ament-Velasquez S.L."/>
            <person name="Kruys A."/>
            <person name="Hutchinson M.I."/>
            <person name="Powell A.J."/>
            <person name="Barry K."/>
            <person name="Miller A.N."/>
            <person name="Grigoriev I.V."/>
            <person name="Debuchy R."/>
            <person name="Gladieux P."/>
            <person name="Thoren M.H."/>
            <person name="Johannesson H."/>
        </authorList>
    </citation>
    <scope>NUCLEOTIDE SEQUENCE</scope>
    <source>
        <strain evidence="3">CBS 359.72</strain>
    </source>
</reference>
<evidence type="ECO:0000256" key="1">
    <source>
        <dbReference type="SAM" id="MobiDB-lite"/>
    </source>
</evidence>
<evidence type="ECO:0000259" key="2">
    <source>
        <dbReference type="PROSITE" id="PS50833"/>
    </source>
</evidence>
<feature type="region of interest" description="Disordered" evidence="1">
    <location>
        <begin position="102"/>
        <end position="162"/>
    </location>
</feature>
<sequence>MGSGRGSSGASLSLKTSNKLRRQQLYVQQKKATGKSRHEERHRRRKEEAKDPELRRQRLERNQPASIDKKRIWDDVDNDDLGAVVDVAQLKRRRLEEAEAAAAAEADGVTKENEEKDDDVDSMLGSDEEDEGNEGDQEHMEELQRKRAQRQPSIAPSTVSTNLDLTPDALTAQFKYLFSDEPPAMPKILVTTGLNGTIHKEAQEIASVFPNATYIPRSAHRYGHKYSVREIAKFAKNRGYTALLVVHEDLKRPSQLSVCHLNGEDAPPGPTLTYTIRNYQPGKAIPGHGNATNHYPELLLNNFKTPLGLLAAKSMNVLFPPKPELSGRQVLTLHNQRDYIFFRRHRYIFREARPTEKNVQGADGKEMEGVKGIRAGLQEIGPRMTLKLRRVDKGIGRAGSEGEDALKWEWKAKMEKKRTRFNL</sequence>
<dbReference type="GO" id="GO:0042134">
    <property type="term" value="F:rRNA primary transcript binding"/>
    <property type="evidence" value="ECO:0007669"/>
    <property type="project" value="InterPro"/>
</dbReference>
<dbReference type="SUPFAM" id="SSF52954">
    <property type="entry name" value="Class II aaRS ABD-related"/>
    <property type="match status" value="1"/>
</dbReference>
<dbReference type="Proteomes" id="UP001303647">
    <property type="component" value="Unassembled WGS sequence"/>
</dbReference>
<gene>
    <name evidence="3" type="ORF">C7999DRAFT_29600</name>
</gene>
<dbReference type="AlphaFoldDB" id="A0AAN7CXT4"/>
<proteinExistence type="predicted"/>
<feature type="compositionally biased region" description="Acidic residues" evidence="1">
    <location>
        <begin position="115"/>
        <end position="135"/>
    </location>
</feature>
<dbReference type="Pfam" id="PF04427">
    <property type="entry name" value="Brix"/>
    <property type="match status" value="1"/>
</dbReference>
<protein>
    <submittedName>
        <fullName evidence="3">Anticodon-binding protein</fullName>
    </submittedName>
</protein>
<dbReference type="PANTHER" id="PTHR22734:SF3">
    <property type="entry name" value="RIBOSOME PRODUCTION FACTOR 1"/>
    <property type="match status" value="1"/>
</dbReference>
<dbReference type="GO" id="GO:0000460">
    <property type="term" value="P:maturation of 5.8S rRNA"/>
    <property type="evidence" value="ECO:0007669"/>
    <property type="project" value="TreeGrafter"/>
</dbReference>
<feature type="compositionally biased region" description="Basic and acidic residues" evidence="1">
    <location>
        <begin position="46"/>
        <end position="74"/>
    </location>
</feature>
<reference evidence="3" key="1">
    <citation type="journal article" date="2023" name="Mol. Phylogenet. Evol.">
        <title>Genome-scale phylogeny and comparative genomics of the fungal order Sordariales.</title>
        <authorList>
            <person name="Hensen N."/>
            <person name="Bonometti L."/>
            <person name="Westerberg I."/>
            <person name="Brannstrom I.O."/>
            <person name="Guillou S."/>
            <person name="Cros-Aarteil S."/>
            <person name="Calhoun S."/>
            <person name="Haridas S."/>
            <person name="Kuo A."/>
            <person name="Mondo S."/>
            <person name="Pangilinan J."/>
            <person name="Riley R."/>
            <person name="LaButti K."/>
            <person name="Andreopoulos B."/>
            <person name="Lipzen A."/>
            <person name="Chen C."/>
            <person name="Yan M."/>
            <person name="Daum C."/>
            <person name="Ng V."/>
            <person name="Clum A."/>
            <person name="Steindorff A."/>
            <person name="Ohm R.A."/>
            <person name="Martin F."/>
            <person name="Silar P."/>
            <person name="Natvig D.O."/>
            <person name="Lalanne C."/>
            <person name="Gautier V."/>
            <person name="Ament-Velasquez S.L."/>
            <person name="Kruys A."/>
            <person name="Hutchinson M.I."/>
            <person name="Powell A.J."/>
            <person name="Barry K."/>
            <person name="Miller A.N."/>
            <person name="Grigoriev I.V."/>
            <person name="Debuchy R."/>
            <person name="Gladieux P."/>
            <person name="Hiltunen Thoren M."/>
            <person name="Johannesson H."/>
        </authorList>
    </citation>
    <scope>NUCLEOTIDE SEQUENCE</scope>
    <source>
        <strain evidence="3">CBS 359.72</strain>
    </source>
</reference>